<sequence length="410" mass="45048">MGEHHGHSRVLIYSHDSFGLGHLRRCQTIAHALAHHRRDLTVLILSGSPIIGNFSFCRRVDFVRVPGIIKLQHGDYMPLNLDIGIEETLGIRAEIIRRTAEAFRPDIFLVDKEPLGLRGEVKDTLTMLKSRGAGLVLGLRDVMDEPAQLAEEWERKNAAPALIDLYDSIWIYGLPQICNALEGIALPASTLAKVHYTGYLRRSTTGTENVAGRPVPMPREPFILVTTGGGGDGALLIDWVLRAYEADPGIPYPALLVLGPFMRSTEQGGFIERAARLPAVETITFEPKMEDLMAAAAGVVAMGGYNTFCEILSFDKPALLVPRTAPRMEQYIRAERASSLGLVRMMADDGRRQPQAMAAVLRSLPHQRKPSEIRIRGLLEGLPAINRLVDAWLGAPVVEQPRLSAGAQVP</sequence>
<organism evidence="2">
    <name type="scientific">metagenome</name>
    <dbReference type="NCBI Taxonomy" id="256318"/>
    <lineage>
        <taxon>unclassified sequences</taxon>
        <taxon>metagenomes</taxon>
    </lineage>
</organism>
<protein>
    <recommendedName>
        <fullName evidence="1">Glycosyl transferase family 28 C-terminal domain-containing protein</fullName>
    </recommendedName>
</protein>
<dbReference type="PANTHER" id="PTHR21015">
    <property type="entry name" value="UDP-N-ACETYLGLUCOSAMINE--N-ACETYLMURAMYL-(PENTAPEPTIDE) PYROPHOSPHORYL-UNDECAPRENOL N-ACETYLGLUCOSAMINE TRANSFERASE 1"/>
    <property type="match status" value="1"/>
</dbReference>
<gene>
    <name evidence="2" type="ORF">DF3PB_110010</name>
</gene>
<dbReference type="PANTHER" id="PTHR21015:SF28">
    <property type="entry name" value="SLL1722 PROTEIN"/>
    <property type="match status" value="1"/>
</dbReference>
<reference evidence="2" key="1">
    <citation type="submission" date="2018-07" db="EMBL/GenBank/DDBJ databases">
        <authorList>
            <person name="Quirk P.G."/>
            <person name="Krulwich T.A."/>
        </authorList>
    </citation>
    <scope>NUCLEOTIDE SEQUENCE</scope>
</reference>
<name>A0A380TA76_9ZZZZ</name>
<proteinExistence type="predicted"/>
<feature type="domain" description="Glycosyl transferase family 28 C-terminal" evidence="1">
    <location>
        <begin position="275"/>
        <end position="364"/>
    </location>
</feature>
<evidence type="ECO:0000313" key="2">
    <source>
        <dbReference type="EMBL" id="SUS03709.1"/>
    </source>
</evidence>
<accession>A0A380TA76</accession>
<dbReference type="Pfam" id="PF04101">
    <property type="entry name" value="Glyco_tran_28_C"/>
    <property type="match status" value="1"/>
</dbReference>
<dbReference type="AlphaFoldDB" id="A0A380TA76"/>
<dbReference type="EMBL" id="UIDG01000013">
    <property type="protein sequence ID" value="SUS03709.1"/>
    <property type="molecule type" value="Genomic_DNA"/>
</dbReference>
<dbReference type="InterPro" id="IPR007235">
    <property type="entry name" value="Glyco_trans_28_C"/>
</dbReference>
<dbReference type="GO" id="GO:0016758">
    <property type="term" value="F:hexosyltransferase activity"/>
    <property type="evidence" value="ECO:0007669"/>
    <property type="project" value="InterPro"/>
</dbReference>
<dbReference type="SUPFAM" id="SSF53756">
    <property type="entry name" value="UDP-Glycosyltransferase/glycogen phosphorylase"/>
    <property type="match status" value="1"/>
</dbReference>
<dbReference type="Gene3D" id="3.40.50.2000">
    <property type="entry name" value="Glycogen Phosphorylase B"/>
    <property type="match status" value="1"/>
</dbReference>
<evidence type="ECO:0000259" key="1">
    <source>
        <dbReference type="Pfam" id="PF04101"/>
    </source>
</evidence>